<reference evidence="2 3" key="1">
    <citation type="submission" date="2020-08" db="EMBL/GenBank/DDBJ databases">
        <title>Sequencing the genomes of 1000 actinobacteria strains.</title>
        <authorList>
            <person name="Klenk H.-P."/>
        </authorList>
    </citation>
    <scope>NUCLEOTIDE SEQUENCE [LARGE SCALE GENOMIC DNA]</scope>
    <source>
        <strain evidence="2 3">DSM 43582</strain>
    </source>
</reference>
<protein>
    <submittedName>
        <fullName evidence="2">Uncharacterized protein</fullName>
    </submittedName>
</protein>
<dbReference type="Proteomes" id="UP000540412">
    <property type="component" value="Unassembled WGS sequence"/>
</dbReference>
<feature type="region of interest" description="Disordered" evidence="1">
    <location>
        <begin position="1"/>
        <end position="26"/>
    </location>
</feature>
<comment type="caution">
    <text evidence="2">The sequence shown here is derived from an EMBL/GenBank/DDBJ whole genome shotgun (WGS) entry which is preliminary data.</text>
</comment>
<dbReference type="EMBL" id="JACHIT010000002">
    <property type="protein sequence ID" value="MBB5916038.1"/>
    <property type="molecule type" value="Genomic_DNA"/>
</dbReference>
<keyword evidence="3" id="KW-1185">Reference proteome</keyword>
<accession>A0A7W9UK05</accession>
<evidence type="ECO:0000256" key="1">
    <source>
        <dbReference type="SAM" id="MobiDB-lite"/>
    </source>
</evidence>
<proteinExistence type="predicted"/>
<sequence length="47" mass="5309">MQVPASRQNPPRGPDTVEWPDPSPLTSWWEQVMFPNEESEVPADGES</sequence>
<name>A0A7W9UK05_9NOCA</name>
<gene>
    <name evidence="2" type="ORF">BJY24_004950</name>
</gene>
<dbReference type="AlphaFoldDB" id="A0A7W9UK05"/>
<evidence type="ECO:0000313" key="2">
    <source>
        <dbReference type="EMBL" id="MBB5916038.1"/>
    </source>
</evidence>
<evidence type="ECO:0000313" key="3">
    <source>
        <dbReference type="Proteomes" id="UP000540412"/>
    </source>
</evidence>
<organism evidence="2 3">
    <name type="scientific">Nocardia transvalensis</name>
    <dbReference type="NCBI Taxonomy" id="37333"/>
    <lineage>
        <taxon>Bacteria</taxon>
        <taxon>Bacillati</taxon>
        <taxon>Actinomycetota</taxon>
        <taxon>Actinomycetes</taxon>
        <taxon>Mycobacteriales</taxon>
        <taxon>Nocardiaceae</taxon>
        <taxon>Nocardia</taxon>
    </lineage>
</organism>